<sequence>MNKDWEKVLTTKLPHQAALAKAKLAEQDIDAVIINKQSSAYPMFGMHEVYVPVKNAIIARLIIEHETTNS</sequence>
<organism evidence="1 2">
    <name type="scientific">Fibrella aestuarina BUZ 2</name>
    <dbReference type="NCBI Taxonomy" id="1166018"/>
    <lineage>
        <taxon>Bacteria</taxon>
        <taxon>Pseudomonadati</taxon>
        <taxon>Bacteroidota</taxon>
        <taxon>Cytophagia</taxon>
        <taxon>Cytophagales</taxon>
        <taxon>Spirosomataceae</taxon>
        <taxon>Fibrella</taxon>
    </lineage>
</organism>
<dbReference type="Proteomes" id="UP000011058">
    <property type="component" value="Chromosome"/>
</dbReference>
<proteinExistence type="predicted"/>
<dbReference type="eggNOG" id="ENOG50337VG">
    <property type="taxonomic scope" value="Bacteria"/>
</dbReference>
<dbReference type="HOGENOM" id="CLU_201027_0_0_10"/>
<accession>I0K6Q1</accession>
<dbReference type="STRING" id="1166018.FAES_1794"/>
<dbReference type="RefSeq" id="WP_015330903.1">
    <property type="nucleotide sequence ID" value="NC_020054.1"/>
</dbReference>
<reference evidence="1 2" key="1">
    <citation type="journal article" date="2012" name="J. Bacteriol.">
        <title>Genome Sequence of Fibrella aestuarina BUZ 2T, a Filamentous Marine Bacterium.</title>
        <authorList>
            <person name="Filippini M."/>
            <person name="Qi W."/>
            <person name="Blom J."/>
            <person name="Goesmann A."/>
            <person name="Smits T.H."/>
            <person name="Bagheri H.C."/>
        </authorList>
    </citation>
    <scope>NUCLEOTIDE SEQUENCE [LARGE SCALE GENOMIC DNA]</scope>
    <source>
        <strain evidence="2">BUZ 2T</strain>
    </source>
</reference>
<dbReference type="OrthoDB" id="1467917at2"/>
<name>I0K6Q1_9BACT</name>
<gene>
    <name evidence="1" type="ORF">FAES_1794</name>
</gene>
<keyword evidence="2" id="KW-1185">Reference proteome</keyword>
<evidence type="ECO:0008006" key="3">
    <source>
        <dbReference type="Google" id="ProtNLM"/>
    </source>
</evidence>
<evidence type="ECO:0000313" key="1">
    <source>
        <dbReference type="EMBL" id="CCG99804.1"/>
    </source>
</evidence>
<dbReference type="EMBL" id="HE796683">
    <property type="protein sequence ID" value="CCG99804.1"/>
    <property type="molecule type" value="Genomic_DNA"/>
</dbReference>
<dbReference type="KEGG" id="fae:FAES_1794"/>
<dbReference type="AlphaFoldDB" id="I0K6Q1"/>
<protein>
    <recommendedName>
        <fullName evidence="3">DUF2007 domain-containing protein</fullName>
    </recommendedName>
</protein>
<evidence type="ECO:0000313" key="2">
    <source>
        <dbReference type="Proteomes" id="UP000011058"/>
    </source>
</evidence>